<feature type="compositionally biased region" description="Low complexity" evidence="1">
    <location>
        <begin position="354"/>
        <end position="364"/>
    </location>
</feature>
<dbReference type="EMBL" id="CAJNIZ010032524">
    <property type="protein sequence ID" value="CAE7537966.1"/>
    <property type="molecule type" value="Genomic_DNA"/>
</dbReference>
<name>A0A812TTU1_SYMPI</name>
<feature type="region of interest" description="Disordered" evidence="1">
    <location>
        <begin position="1"/>
        <end position="27"/>
    </location>
</feature>
<gene>
    <name evidence="2" type="ORF">SPIL2461_LOCUS14225</name>
</gene>
<proteinExistence type="predicted"/>
<dbReference type="SUPFAM" id="SSF52047">
    <property type="entry name" value="RNI-like"/>
    <property type="match status" value="1"/>
</dbReference>
<evidence type="ECO:0000256" key="1">
    <source>
        <dbReference type="SAM" id="MobiDB-lite"/>
    </source>
</evidence>
<comment type="caution">
    <text evidence="2">The sequence shown here is derived from an EMBL/GenBank/DDBJ whole genome shotgun (WGS) entry which is preliminary data.</text>
</comment>
<feature type="region of interest" description="Disordered" evidence="1">
    <location>
        <begin position="516"/>
        <end position="542"/>
    </location>
</feature>
<organism evidence="2 3">
    <name type="scientific">Symbiodinium pilosum</name>
    <name type="common">Dinoflagellate</name>
    <dbReference type="NCBI Taxonomy" id="2952"/>
    <lineage>
        <taxon>Eukaryota</taxon>
        <taxon>Sar</taxon>
        <taxon>Alveolata</taxon>
        <taxon>Dinophyceae</taxon>
        <taxon>Suessiales</taxon>
        <taxon>Symbiodiniaceae</taxon>
        <taxon>Symbiodinium</taxon>
    </lineage>
</organism>
<feature type="compositionally biased region" description="Basic residues" evidence="1">
    <location>
        <begin position="394"/>
        <end position="403"/>
    </location>
</feature>
<sequence>MAEEDDNESVSRSNLPPARDTPDHWAENAPAKILDLNGKPMKKLSDVQWYLEQETRANEQGLYDYTEVNLAKCKLQGDAAREVARFCHKCPWLKILKLHHNCIDDDVVEDDLMHIFKHCHLLEEVHLSHNWLTEKSCVLMVEHAGKHLPKECTRPLWLRMEHNCYKDHADIMHRCKQSWCEASVCFREDDENGRKCTNRWCKNNARIHLPFMLDDGKDRWKQNGKSWSPWRNGGYGYRYKDDHGDYGNRGYNGYNGGSYGNNGYGGKGRDSNGYDNRGYYQKSTTYGGYGNHDAMESWQGNTHHRANGYGYGRSHNDRTRGFEDSGREGRWRDSRSRSRTPPTRGVRLRERFSPPRARAPAMRVPSPPQRLRRQAAPARRTVQALPRKAPTPPRPRRQPRQPIRRPITPDPVPNYQRNRQAPQPPLPRNLGNLAQVRRPPSPPARHPKPTLQKQPEAELSSSYEYYSDDDEYSYDDDDDGPAPQGQTRDVKSVVVPLSKGFPKGSVGQVLPVQKHQFQSKGAYAQRREPLAKGRPFQQNRRR</sequence>
<dbReference type="AlphaFoldDB" id="A0A812TTU1"/>
<dbReference type="OrthoDB" id="1883493at2759"/>
<evidence type="ECO:0000313" key="2">
    <source>
        <dbReference type="EMBL" id="CAE7537966.1"/>
    </source>
</evidence>
<accession>A0A812TTU1</accession>
<reference evidence="2" key="1">
    <citation type="submission" date="2021-02" db="EMBL/GenBank/DDBJ databases">
        <authorList>
            <person name="Dougan E. K."/>
            <person name="Rhodes N."/>
            <person name="Thang M."/>
            <person name="Chan C."/>
        </authorList>
    </citation>
    <scope>NUCLEOTIDE SEQUENCE</scope>
</reference>
<protein>
    <submittedName>
        <fullName evidence="2">Uncharacterized protein</fullName>
    </submittedName>
</protein>
<feature type="region of interest" description="Disordered" evidence="1">
    <location>
        <begin position="309"/>
        <end position="491"/>
    </location>
</feature>
<feature type="compositionally biased region" description="Basic and acidic residues" evidence="1">
    <location>
        <begin position="314"/>
        <end position="336"/>
    </location>
</feature>
<dbReference type="Gene3D" id="3.80.10.10">
    <property type="entry name" value="Ribonuclease Inhibitor"/>
    <property type="match status" value="1"/>
</dbReference>
<evidence type="ECO:0000313" key="3">
    <source>
        <dbReference type="Proteomes" id="UP000649617"/>
    </source>
</evidence>
<keyword evidence="3" id="KW-1185">Reference proteome</keyword>
<feature type="compositionally biased region" description="Acidic residues" evidence="1">
    <location>
        <begin position="466"/>
        <end position="480"/>
    </location>
</feature>
<dbReference type="InterPro" id="IPR032675">
    <property type="entry name" value="LRR_dom_sf"/>
</dbReference>
<dbReference type="Proteomes" id="UP000649617">
    <property type="component" value="Unassembled WGS sequence"/>
</dbReference>